<evidence type="ECO:0000313" key="2">
    <source>
        <dbReference type="Proteomes" id="UP001164187"/>
    </source>
</evidence>
<keyword evidence="2" id="KW-1185">Reference proteome</keyword>
<protein>
    <submittedName>
        <fullName evidence="1">Barstar domain protein</fullName>
    </submittedName>
</protein>
<sequence length="75" mass="8780">MRKITINFNNLNSIQAFHDYISKELEFSKDYNGNLDSLKNEISKLDKNRIKFEVIKGGSVLNEMQELIESILMKK</sequence>
<organism evidence="1 2">
    <name type="scientific">Peptostreptococcus equinus</name>
    <dbReference type="NCBI Taxonomy" id="3003601"/>
    <lineage>
        <taxon>Bacteria</taxon>
        <taxon>Bacillati</taxon>
        <taxon>Bacillota</taxon>
        <taxon>Clostridia</taxon>
        <taxon>Peptostreptococcales</taxon>
        <taxon>Peptostreptococcaceae</taxon>
        <taxon>Peptostreptococcus</taxon>
    </lineage>
</organism>
<dbReference type="RefSeq" id="WP_269311121.1">
    <property type="nucleotide sequence ID" value="NZ_CP114052.1"/>
</dbReference>
<dbReference type="SUPFAM" id="SSF52038">
    <property type="entry name" value="Barstar-related"/>
    <property type="match status" value="1"/>
</dbReference>
<dbReference type="Gene3D" id="3.30.370.10">
    <property type="entry name" value="Barstar-like"/>
    <property type="match status" value="1"/>
</dbReference>
<dbReference type="Proteomes" id="UP001164187">
    <property type="component" value="Chromosome"/>
</dbReference>
<proteinExistence type="predicted"/>
<accession>A0ABY7JPM8</accession>
<gene>
    <name evidence="1" type="ORF">O0R46_07530</name>
</gene>
<dbReference type="InterPro" id="IPR035905">
    <property type="entry name" value="Barstar-like_sf"/>
</dbReference>
<evidence type="ECO:0000313" key="1">
    <source>
        <dbReference type="EMBL" id="WAW14444.1"/>
    </source>
</evidence>
<name>A0ABY7JPM8_9FIRM</name>
<reference evidence="1" key="1">
    <citation type="submission" date="2022-12" db="EMBL/GenBank/DDBJ databases">
        <title>Peptostreptococcus.</title>
        <authorList>
            <person name="Lee S.H."/>
        </authorList>
    </citation>
    <scope>NUCLEOTIDE SEQUENCE</scope>
    <source>
        <strain evidence="1">CBA3647</strain>
    </source>
</reference>
<dbReference type="EMBL" id="CP114052">
    <property type="protein sequence ID" value="WAW14444.1"/>
    <property type="molecule type" value="Genomic_DNA"/>
</dbReference>